<reference evidence="2" key="1">
    <citation type="journal article" date="2020" name="mSystems">
        <title>Genome- and Community-Level Interaction Insights into Carbon Utilization and Element Cycling Functions of Hydrothermarchaeota in Hydrothermal Sediment.</title>
        <authorList>
            <person name="Zhou Z."/>
            <person name="Liu Y."/>
            <person name="Xu W."/>
            <person name="Pan J."/>
            <person name="Luo Z.H."/>
            <person name="Li M."/>
        </authorList>
    </citation>
    <scope>NUCLEOTIDE SEQUENCE [LARGE SCALE GENOMIC DNA]</scope>
    <source>
        <strain evidence="2">HyVt-365</strain>
    </source>
</reference>
<dbReference type="Proteomes" id="UP000885744">
    <property type="component" value="Unassembled WGS sequence"/>
</dbReference>
<keyword evidence="1" id="KW-1133">Transmembrane helix</keyword>
<accession>A0A7C1SRP7</accession>
<organism evidence="2">
    <name type="scientific">candidate division WWE3 bacterium</name>
    <dbReference type="NCBI Taxonomy" id="2053526"/>
    <lineage>
        <taxon>Bacteria</taxon>
        <taxon>Katanobacteria</taxon>
    </lineage>
</organism>
<evidence type="ECO:0000256" key="1">
    <source>
        <dbReference type="SAM" id="Phobius"/>
    </source>
</evidence>
<gene>
    <name evidence="2" type="ORF">ENI09_01360</name>
</gene>
<keyword evidence="1" id="KW-0472">Membrane</keyword>
<feature type="non-terminal residue" evidence="2">
    <location>
        <position position="1"/>
    </location>
</feature>
<name>A0A7C1SRP7_UNCKA</name>
<proteinExistence type="predicted"/>
<keyword evidence="1" id="KW-0812">Transmembrane</keyword>
<evidence type="ECO:0000313" key="2">
    <source>
        <dbReference type="EMBL" id="HEB14038.1"/>
    </source>
</evidence>
<dbReference type="EMBL" id="DRHH01000056">
    <property type="protein sequence ID" value="HEB14038.1"/>
    <property type="molecule type" value="Genomic_DNA"/>
</dbReference>
<dbReference type="AlphaFoldDB" id="A0A7C1SRP7"/>
<dbReference type="InterPro" id="IPR010406">
    <property type="entry name" value="DUF1003"/>
</dbReference>
<sequence>KLLGLWLFPVRRLGLHEAPFLLFFAGWVAVNSDLIPAIEPFDPFPYILLITIVSIEAIILAIFVLITQNRQARINSLREETELHVNLISEQEITKVLKVLAIVLKKMGVDPTSDPELQKMIEPLNPEDIEKQLEEQLDGN</sequence>
<comment type="caution">
    <text evidence="2">The sequence shown here is derived from an EMBL/GenBank/DDBJ whole genome shotgun (WGS) entry which is preliminary data.</text>
</comment>
<feature type="transmembrane region" description="Helical" evidence="1">
    <location>
        <begin position="44"/>
        <end position="66"/>
    </location>
</feature>
<dbReference type="Pfam" id="PF06210">
    <property type="entry name" value="DUF1003"/>
    <property type="match status" value="1"/>
</dbReference>
<protein>
    <submittedName>
        <fullName evidence="2">DUF1003 domain-containing protein</fullName>
    </submittedName>
</protein>